<evidence type="ECO:0000259" key="6">
    <source>
        <dbReference type="PROSITE" id="PS51294"/>
    </source>
</evidence>
<feature type="domain" description="Myb-like" evidence="5">
    <location>
        <begin position="15"/>
        <end position="61"/>
    </location>
</feature>
<evidence type="ECO:0000256" key="4">
    <source>
        <dbReference type="ARBA" id="ARBA00023242"/>
    </source>
</evidence>
<reference evidence="7" key="2">
    <citation type="submission" date="2013-04" db="UniProtKB">
        <authorList>
            <consortium name="EnsemblPlants"/>
        </authorList>
    </citation>
    <scope>IDENTIFICATION</scope>
</reference>
<dbReference type="CDD" id="cd00167">
    <property type="entry name" value="SANT"/>
    <property type="match status" value="1"/>
</dbReference>
<dbReference type="AlphaFoldDB" id="J3M663"/>
<evidence type="ECO:0000313" key="8">
    <source>
        <dbReference type="Proteomes" id="UP000006038"/>
    </source>
</evidence>
<evidence type="ECO:0000256" key="1">
    <source>
        <dbReference type="ARBA" id="ARBA00023015"/>
    </source>
</evidence>
<dbReference type="GO" id="GO:0000978">
    <property type="term" value="F:RNA polymerase II cis-regulatory region sequence-specific DNA binding"/>
    <property type="evidence" value="ECO:0007669"/>
    <property type="project" value="TreeGrafter"/>
</dbReference>
<proteinExistence type="predicted"/>
<keyword evidence="8" id="KW-1185">Reference proteome</keyword>
<dbReference type="eggNOG" id="KOG0048">
    <property type="taxonomic scope" value="Eukaryota"/>
</dbReference>
<dbReference type="GO" id="GO:0019185">
    <property type="term" value="C:snRNA-activating protein complex"/>
    <property type="evidence" value="ECO:0007669"/>
    <property type="project" value="TreeGrafter"/>
</dbReference>
<keyword evidence="1" id="KW-0805">Transcription regulation</keyword>
<dbReference type="SUPFAM" id="SSF46689">
    <property type="entry name" value="Homeodomain-like"/>
    <property type="match status" value="1"/>
</dbReference>
<dbReference type="Pfam" id="PF00249">
    <property type="entry name" value="Myb_DNA-binding"/>
    <property type="match status" value="1"/>
</dbReference>
<dbReference type="InterPro" id="IPR001005">
    <property type="entry name" value="SANT/Myb"/>
</dbReference>
<dbReference type="PANTHER" id="PTHR46621:SF1">
    <property type="entry name" value="SNRNA-ACTIVATING PROTEIN COMPLEX SUBUNIT 4"/>
    <property type="match status" value="1"/>
</dbReference>
<organism evidence="7">
    <name type="scientific">Oryza brachyantha</name>
    <name type="common">malo sina</name>
    <dbReference type="NCBI Taxonomy" id="4533"/>
    <lineage>
        <taxon>Eukaryota</taxon>
        <taxon>Viridiplantae</taxon>
        <taxon>Streptophyta</taxon>
        <taxon>Embryophyta</taxon>
        <taxon>Tracheophyta</taxon>
        <taxon>Spermatophyta</taxon>
        <taxon>Magnoliopsida</taxon>
        <taxon>Liliopsida</taxon>
        <taxon>Poales</taxon>
        <taxon>Poaceae</taxon>
        <taxon>BOP clade</taxon>
        <taxon>Oryzoideae</taxon>
        <taxon>Oryzeae</taxon>
        <taxon>Oryzinae</taxon>
        <taxon>Oryza</taxon>
    </lineage>
</organism>
<sequence>MVVAGEGSASGAKIKGSWSPEEDDLLRAAVARHGPRNWTAISEEVPGRSGKSCRLRKSKLLVVKLGNDDLGVVVSL</sequence>
<dbReference type="PROSITE" id="PS50090">
    <property type="entry name" value="MYB_LIKE"/>
    <property type="match status" value="1"/>
</dbReference>
<protein>
    <submittedName>
        <fullName evidence="7">Uncharacterized protein</fullName>
    </submittedName>
</protein>
<dbReference type="HOGENOM" id="CLU_2658481_0_0_1"/>
<reference evidence="7" key="1">
    <citation type="journal article" date="2013" name="Nat. Commun.">
        <title>Whole-genome sequencing of Oryza brachyantha reveals mechanisms underlying Oryza genome evolution.</title>
        <authorList>
            <person name="Chen J."/>
            <person name="Huang Q."/>
            <person name="Gao D."/>
            <person name="Wang J."/>
            <person name="Lang Y."/>
            <person name="Liu T."/>
            <person name="Li B."/>
            <person name="Bai Z."/>
            <person name="Luis Goicoechea J."/>
            <person name="Liang C."/>
            <person name="Chen C."/>
            <person name="Zhang W."/>
            <person name="Sun S."/>
            <person name="Liao Y."/>
            <person name="Zhang X."/>
            <person name="Yang L."/>
            <person name="Song C."/>
            <person name="Wang M."/>
            <person name="Shi J."/>
            <person name="Liu G."/>
            <person name="Liu J."/>
            <person name="Zhou H."/>
            <person name="Zhou W."/>
            <person name="Yu Q."/>
            <person name="An N."/>
            <person name="Chen Y."/>
            <person name="Cai Q."/>
            <person name="Wang B."/>
            <person name="Liu B."/>
            <person name="Min J."/>
            <person name="Huang Y."/>
            <person name="Wu H."/>
            <person name="Li Z."/>
            <person name="Zhang Y."/>
            <person name="Yin Y."/>
            <person name="Song W."/>
            <person name="Jiang J."/>
            <person name="Jackson S.A."/>
            <person name="Wing R.A."/>
            <person name="Wang J."/>
            <person name="Chen M."/>
        </authorList>
    </citation>
    <scope>NUCLEOTIDE SEQUENCE [LARGE SCALE GENOMIC DNA]</scope>
    <source>
        <strain evidence="7">cv. IRGC 101232</strain>
    </source>
</reference>
<evidence type="ECO:0000313" key="7">
    <source>
        <dbReference type="EnsemblPlants" id="OB05G20870.1"/>
    </source>
</evidence>
<evidence type="ECO:0000259" key="5">
    <source>
        <dbReference type="PROSITE" id="PS50090"/>
    </source>
</evidence>
<dbReference type="Gene3D" id="1.10.10.60">
    <property type="entry name" value="Homeodomain-like"/>
    <property type="match status" value="1"/>
</dbReference>
<keyword evidence="4" id="KW-0539">Nucleus</keyword>
<dbReference type="GO" id="GO:0042795">
    <property type="term" value="P:snRNA transcription by RNA polymerase II"/>
    <property type="evidence" value="ECO:0007669"/>
    <property type="project" value="TreeGrafter"/>
</dbReference>
<name>J3M663_ORYBR</name>
<dbReference type="EnsemblPlants" id="OB05G20870.1">
    <property type="protein sequence ID" value="OB05G20870.1"/>
    <property type="gene ID" value="OB05G20870"/>
</dbReference>
<dbReference type="Proteomes" id="UP000006038">
    <property type="component" value="Chromosome 5"/>
</dbReference>
<dbReference type="PANTHER" id="PTHR46621">
    <property type="entry name" value="SNRNA-ACTIVATING PROTEIN COMPLEX SUBUNIT 4"/>
    <property type="match status" value="1"/>
</dbReference>
<feature type="domain" description="HTH myb-type" evidence="6">
    <location>
        <begin position="13"/>
        <end position="65"/>
    </location>
</feature>
<dbReference type="InterPro" id="IPR017930">
    <property type="entry name" value="Myb_dom"/>
</dbReference>
<accession>J3M663</accession>
<dbReference type="GO" id="GO:0001006">
    <property type="term" value="F:RNA polymerase III type 3 promoter sequence-specific DNA binding"/>
    <property type="evidence" value="ECO:0007669"/>
    <property type="project" value="TreeGrafter"/>
</dbReference>
<dbReference type="Gramene" id="OB05G20870.1">
    <property type="protein sequence ID" value="OB05G20870.1"/>
    <property type="gene ID" value="OB05G20870"/>
</dbReference>
<dbReference type="PROSITE" id="PS51294">
    <property type="entry name" value="HTH_MYB"/>
    <property type="match status" value="1"/>
</dbReference>
<dbReference type="InterPro" id="IPR009057">
    <property type="entry name" value="Homeodomain-like_sf"/>
</dbReference>
<evidence type="ECO:0000256" key="3">
    <source>
        <dbReference type="ARBA" id="ARBA00023163"/>
    </source>
</evidence>
<keyword evidence="3" id="KW-0804">Transcription</keyword>
<evidence type="ECO:0000256" key="2">
    <source>
        <dbReference type="ARBA" id="ARBA00023125"/>
    </source>
</evidence>
<dbReference type="InterPro" id="IPR051575">
    <property type="entry name" value="Myb-like_DNA-bd"/>
</dbReference>
<dbReference type="GO" id="GO:0042796">
    <property type="term" value="P:snRNA transcription by RNA polymerase III"/>
    <property type="evidence" value="ECO:0007669"/>
    <property type="project" value="TreeGrafter"/>
</dbReference>
<dbReference type="SMART" id="SM00717">
    <property type="entry name" value="SANT"/>
    <property type="match status" value="1"/>
</dbReference>
<keyword evidence="2" id="KW-0238">DNA-binding</keyword>